<dbReference type="SUPFAM" id="SSF81901">
    <property type="entry name" value="HCP-like"/>
    <property type="match status" value="1"/>
</dbReference>
<dbReference type="InterPro" id="IPR006665">
    <property type="entry name" value="OmpA-like"/>
</dbReference>
<dbReference type="SUPFAM" id="SSF82171">
    <property type="entry name" value="DPP6 N-terminal domain-like"/>
    <property type="match status" value="1"/>
</dbReference>
<dbReference type="Pfam" id="PF07676">
    <property type="entry name" value="PD40"/>
    <property type="match status" value="2"/>
</dbReference>
<dbReference type="SUPFAM" id="SSF49464">
    <property type="entry name" value="Carboxypeptidase regulatory domain-like"/>
    <property type="match status" value="1"/>
</dbReference>
<sequence>MKTRLILILFTLCFSSSFAQLKLADKFFKSYSYIKAIELYKEVVKDGDSSLRVLTRLGDAYYNNTQTEESAFWYGLAVNKYETEIDSEYLFKYIQSLVSIKDYQKAETWVDKLREKQNSDVDAKKYIQDNFDIYKISEQVDDRRIVKLYNVDFNTDKSDFGSFIKDNTLYFASARDASSKLYDWNKEPFLDIYQIEVNDATETPTFGASKKVPGDRINSNYHESSVAITSDGKTMYFTRDNLTKRDRLDYDRKGTTHLELFRATLDEETNQWTDLELLPFNLERYSTAHPALSPDEKKLYFASDREGGYGESDLYVVDINDDGSFSEPRNLGSKINTAGRDTFPFVAKDSTLYYSTDGFVNYGLLDIFKSDIINDPDAESVNIGEPFNSSFDDFAYVFNADTQQGYLSSNREGGKGSDDIYTFNTYLCEQTIEGVVRDELTNEIIPQATVRLIDESGKVIAEKLTDVDGKYQFPNLLCQKPYTVVGSKDDYKDDQKTVTTSDEKDKVNIADLVLTPLIQDNQIVINPIFFDFDKWNIRTDAQFELENIVDVMRKHPTMVIKIESHTDSRGGERYNMRLSDRRAKSTRDYIISRGIDASRIESAIGYGESQLLNRCSNGVKCSKEEHQVNRRSYFYILKE</sequence>
<comment type="subcellular location">
    <subcellularLocation>
        <location evidence="1">Cell outer membrane</location>
    </subcellularLocation>
</comment>
<dbReference type="EMBL" id="SMGI01000001">
    <property type="protein sequence ID" value="TCK69096.1"/>
    <property type="molecule type" value="Genomic_DNA"/>
</dbReference>
<dbReference type="PANTHER" id="PTHR30329">
    <property type="entry name" value="STATOR ELEMENT OF FLAGELLAR MOTOR COMPLEX"/>
    <property type="match status" value="1"/>
</dbReference>
<keyword evidence="8" id="KW-1185">Reference proteome</keyword>
<dbReference type="Pfam" id="PF00691">
    <property type="entry name" value="OmpA"/>
    <property type="match status" value="1"/>
</dbReference>
<feature type="domain" description="OmpA-like" evidence="6">
    <location>
        <begin position="519"/>
        <end position="639"/>
    </location>
</feature>
<dbReference type="OrthoDB" id="9809364at2"/>
<dbReference type="Proteomes" id="UP000295714">
    <property type="component" value="Unassembled WGS sequence"/>
</dbReference>
<evidence type="ECO:0000256" key="1">
    <source>
        <dbReference type="ARBA" id="ARBA00004442"/>
    </source>
</evidence>
<evidence type="ECO:0000256" key="2">
    <source>
        <dbReference type="ARBA" id="ARBA00023136"/>
    </source>
</evidence>
<dbReference type="PROSITE" id="PS51123">
    <property type="entry name" value="OMPA_2"/>
    <property type="match status" value="1"/>
</dbReference>
<dbReference type="InterPro" id="IPR036737">
    <property type="entry name" value="OmpA-like_sf"/>
</dbReference>
<evidence type="ECO:0000313" key="7">
    <source>
        <dbReference type="EMBL" id="TCK69096.1"/>
    </source>
</evidence>
<dbReference type="InterPro" id="IPR011990">
    <property type="entry name" value="TPR-like_helical_dom_sf"/>
</dbReference>
<dbReference type="PRINTS" id="PR01021">
    <property type="entry name" value="OMPADOMAIN"/>
</dbReference>
<dbReference type="SUPFAM" id="SSF103088">
    <property type="entry name" value="OmpA-like"/>
    <property type="match status" value="1"/>
</dbReference>
<organism evidence="7 8">
    <name type="scientific">Winogradskyella wandonensis</name>
    <dbReference type="NCBI Taxonomy" id="1442586"/>
    <lineage>
        <taxon>Bacteria</taxon>
        <taxon>Pseudomonadati</taxon>
        <taxon>Bacteroidota</taxon>
        <taxon>Flavobacteriia</taxon>
        <taxon>Flavobacteriales</taxon>
        <taxon>Flavobacteriaceae</taxon>
        <taxon>Winogradskyella</taxon>
    </lineage>
</organism>
<feature type="signal peptide" evidence="5">
    <location>
        <begin position="1"/>
        <end position="19"/>
    </location>
</feature>
<dbReference type="InterPro" id="IPR006664">
    <property type="entry name" value="OMP_bac"/>
</dbReference>
<reference evidence="7 8" key="1">
    <citation type="journal article" date="2015" name="Stand. Genomic Sci.">
        <title>Genomic Encyclopedia of Bacterial and Archaeal Type Strains, Phase III: the genomes of soil and plant-associated and newly described type strains.</title>
        <authorList>
            <person name="Whitman W.B."/>
            <person name="Woyke T."/>
            <person name="Klenk H.P."/>
            <person name="Zhou Y."/>
            <person name="Lilburn T.G."/>
            <person name="Beck B.J."/>
            <person name="De Vos P."/>
            <person name="Vandamme P."/>
            <person name="Eisen J.A."/>
            <person name="Garrity G."/>
            <person name="Hugenholtz P."/>
            <person name="Kyrpides N.C."/>
        </authorList>
    </citation>
    <scope>NUCLEOTIDE SEQUENCE [LARGE SCALE GENOMIC DNA]</scope>
    <source>
        <strain evidence="7 8">CECT 8445</strain>
    </source>
</reference>
<dbReference type="PANTHER" id="PTHR30329:SF21">
    <property type="entry name" value="LIPOPROTEIN YIAD-RELATED"/>
    <property type="match status" value="1"/>
</dbReference>
<protein>
    <submittedName>
        <fullName evidence="7">WD40 repeat protein</fullName>
    </submittedName>
</protein>
<feature type="chain" id="PRO_5020493309" evidence="5">
    <location>
        <begin position="20"/>
        <end position="639"/>
    </location>
</feature>
<dbReference type="AlphaFoldDB" id="A0A4R1KV85"/>
<comment type="caution">
    <text evidence="7">The sequence shown here is derived from an EMBL/GenBank/DDBJ whole genome shotgun (WGS) entry which is preliminary data.</text>
</comment>
<accession>A0A4R1KV85</accession>
<keyword evidence="5" id="KW-0732">Signal</keyword>
<dbReference type="Pfam" id="PF13620">
    <property type="entry name" value="CarboxypepD_reg"/>
    <property type="match status" value="1"/>
</dbReference>
<dbReference type="Gene3D" id="2.60.40.1120">
    <property type="entry name" value="Carboxypeptidase-like, regulatory domain"/>
    <property type="match status" value="1"/>
</dbReference>
<evidence type="ECO:0000313" key="8">
    <source>
        <dbReference type="Proteomes" id="UP000295714"/>
    </source>
</evidence>
<evidence type="ECO:0000259" key="6">
    <source>
        <dbReference type="PROSITE" id="PS51123"/>
    </source>
</evidence>
<evidence type="ECO:0000256" key="5">
    <source>
        <dbReference type="SAM" id="SignalP"/>
    </source>
</evidence>
<dbReference type="InterPro" id="IPR008969">
    <property type="entry name" value="CarboxyPept-like_regulatory"/>
</dbReference>
<dbReference type="Gene3D" id="2.120.10.30">
    <property type="entry name" value="TolB, C-terminal domain"/>
    <property type="match status" value="1"/>
</dbReference>
<dbReference type="Gene3D" id="1.25.40.10">
    <property type="entry name" value="Tetratricopeptide repeat domain"/>
    <property type="match status" value="1"/>
</dbReference>
<dbReference type="InterPro" id="IPR011659">
    <property type="entry name" value="WD40"/>
</dbReference>
<dbReference type="CDD" id="cd07185">
    <property type="entry name" value="OmpA_C-like"/>
    <property type="match status" value="1"/>
</dbReference>
<proteinExistence type="predicted"/>
<gene>
    <name evidence="7" type="ORF">DFQ05_0608</name>
</gene>
<dbReference type="RefSeq" id="WP_132703440.1">
    <property type="nucleotide sequence ID" value="NZ_SMGI01000001.1"/>
</dbReference>
<evidence type="ECO:0000256" key="3">
    <source>
        <dbReference type="ARBA" id="ARBA00023237"/>
    </source>
</evidence>
<dbReference type="InterPro" id="IPR011042">
    <property type="entry name" value="6-blade_b-propeller_TolB-like"/>
</dbReference>
<keyword evidence="2 4" id="KW-0472">Membrane</keyword>
<dbReference type="GO" id="GO:0009279">
    <property type="term" value="C:cell outer membrane"/>
    <property type="evidence" value="ECO:0007669"/>
    <property type="project" value="UniProtKB-SubCell"/>
</dbReference>
<name>A0A4R1KV85_9FLAO</name>
<dbReference type="InterPro" id="IPR050330">
    <property type="entry name" value="Bact_OuterMem_StrucFunc"/>
</dbReference>
<keyword evidence="3" id="KW-0998">Cell outer membrane</keyword>
<evidence type="ECO:0000256" key="4">
    <source>
        <dbReference type="PROSITE-ProRule" id="PRU00473"/>
    </source>
</evidence>
<dbReference type="Gene3D" id="3.30.1330.60">
    <property type="entry name" value="OmpA-like domain"/>
    <property type="match status" value="1"/>
</dbReference>